<dbReference type="InterPro" id="IPR036962">
    <property type="entry name" value="Glyco_hydro_3_N_sf"/>
</dbReference>
<evidence type="ECO:0000313" key="8">
    <source>
        <dbReference type="EMBL" id="MBD7964884.1"/>
    </source>
</evidence>
<keyword evidence="9" id="KW-1185">Reference proteome</keyword>
<dbReference type="Pfam" id="PF01915">
    <property type="entry name" value="Glyco_hydro_3_C"/>
    <property type="match status" value="1"/>
</dbReference>
<keyword evidence="4" id="KW-0732">Signal</keyword>
<dbReference type="InterPro" id="IPR026891">
    <property type="entry name" value="Fn3-like"/>
</dbReference>
<dbReference type="PANTHER" id="PTHR30620:SF16">
    <property type="entry name" value="LYSOSOMAL BETA GLUCOSIDASE"/>
    <property type="match status" value="1"/>
</dbReference>
<feature type="domain" description="Fibronectin type III-like" evidence="7">
    <location>
        <begin position="629"/>
        <end position="698"/>
    </location>
</feature>
<comment type="catalytic activity">
    <reaction evidence="1">
        <text>Hydrolysis of terminal, non-reducing beta-D-glucosyl residues with release of beta-D-glucose.</text>
        <dbReference type="EC" id="3.2.1.21"/>
    </reaction>
</comment>
<dbReference type="Gene3D" id="3.40.50.1700">
    <property type="entry name" value="Glycoside hydrolase family 3 C-terminal domain"/>
    <property type="match status" value="1"/>
</dbReference>
<sequence>MNVENIQTLLQEMSLKEKIGQLTQITGEHYVGKIDGEMVETGPGYWDQLLEGDTLYTIGSVIGVSSAKATNMIQSAYLEKSRLKIPLLFMHDAIHGYKTIFPIPLALSCTWDEGILEKVAAHTASELRAAGITVNFSPMVDLVRDARWGRVMESFGEDHLLSGNLGGAMIKGYQKDSDGKISNEGVAACLKHFAAYGAAIGGKDYNTVDMSMREFFEYYGKPYEIALKDKPKFVMSSFNTFNGIPVTASEEMMKDILRDRYQFEDIVISDWGAVAELQNHRVAANGKEAAELALTAGIDIEMVSTLYLENYQEILTKHPNLLEDIDAAVLKILHLKNELGLFENPYVDEEKEKQVILNEEFLQFSKEAAKKSCVLLKNEDMLPIPKNVKNVLIVGPFAKTKELLGNWPCKGSFDDVISLPEGLQSLDGALSVKSYETLEECPQNERVQSDYIIAAVGERWDLSGEGHSSVHIELEDKQQELIREIKRLNKPYVCVCFSGRPLALQNLIDDIPALLWCWYPGTQAGAAIAELLTGKDTPSGKLTMSFPRYSSQVPIYYNEYSSGRPANDSSYSSRYQDCEVGPLFSFGDGLTYTNTKYSDIKISNSVLKDGEELTISFQVENQSSYEYSEIVILYIEDLVSKVVRPTREMKKYKVVHVPAHETVSVELTLKVEDLKYLNNSLQPSIEPGTFNIYINDLKQPVGTFNYEVETIGVRNS</sequence>
<keyword evidence="5 8" id="KW-0378">Hydrolase</keyword>
<dbReference type="Gene3D" id="3.20.20.300">
    <property type="entry name" value="Glycoside hydrolase, family 3, N-terminal domain"/>
    <property type="match status" value="1"/>
</dbReference>
<dbReference type="Proteomes" id="UP000603641">
    <property type="component" value="Unassembled WGS sequence"/>
</dbReference>
<reference evidence="8 9" key="1">
    <citation type="submission" date="2020-08" db="EMBL/GenBank/DDBJ databases">
        <title>A Genomic Blueprint of the Chicken Gut Microbiome.</title>
        <authorList>
            <person name="Gilroy R."/>
            <person name="Ravi A."/>
            <person name="Getino M."/>
            <person name="Pursley I."/>
            <person name="Horton D.L."/>
            <person name="Alikhan N.-F."/>
            <person name="Baker D."/>
            <person name="Gharbi K."/>
            <person name="Hall N."/>
            <person name="Watson M."/>
            <person name="Adriaenssens E.M."/>
            <person name="Foster-Nyarko E."/>
            <person name="Jarju S."/>
            <person name="Secka A."/>
            <person name="Antonio M."/>
            <person name="Oren A."/>
            <person name="Chaudhuri R."/>
            <person name="La Ragione R.M."/>
            <person name="Hildebrand F."/>
            <person name="Pallen M.J."/>
        </authorList>
    </citation>
    <scope>NUCLEOTIDE SEQUENCE [LARGE SCALE GENOMIC DNA]</scope>
    <source>
        <strain evidence="8 9">Sa2CUA10</strain>
    </source>
</reference>
<dbReference type="Gene3D" id="2.60.40.10">
    <property type="entry name" value="Immunoglobulins"/>
    <property type="match status" value="1"/>
</dbReference>
<evidence type="ECO:0000256" key="5">
    <source>
        <dbReference type="ARBA" id="ARBA00022801"/>
    </source>
</evidence>
<dbReference type="InterPro" id="IPR002772">
    <property type="entry name" value="Glyco_hydro_3_C"/>
</dbReference>
<dbReference type="PRINTS" id="PR00133">
    <property type="entry name" value="GLHYDRLASE3"/>
</dbReference>
<protein>
    <recommendedName>
        <fullName evidence="3">beta-glucosidase</fullName>
        <ecNumber evidence="3">3.2.1.21</ecNumber>
    </recommendedName>
</protein>
<comment type="caution">
    <text evidence="8">The sequence shown here is derived from an EMBL/GenBank/DDBJ whole genome shotgun (WGS) entry which is preliminary data.</text>
</comment>
<dbReference type="InterPro" id="IPR017853">
    <property type="entry name" value="GH"/>
</dbReference>
<gene>
    <name evidence="8" type="ORF">H9648_12545</name>
</gene>
<proteinExistence type="inferred from homology"/>
<dbReference type="PANTHER" id="PTHR30620">
    <property type="entry name" value="PERIPLASMIC BETA-GLUCOSIDASE-RELATED"/>
    <property type="match status" value="1"/>
</dbReference>
<accession>A0ABR8SN07</accession>
<dbReference type="EC" id="3.2.1.21" evidence="3"/>
<dbReference type="EMBL" id="JACSQM010000005">
    <property type="protein sequence ID" value="MBD7964884.1"/>
    <property type="molecule type" value="Genomic_DNA"/>
</dbReference>
<dbReference type="InterPro" id="IPR036881">
    <property type="entry name" value="Glyco_hydro_3_C_sf"/>
</dbReference>
<dbReference type="Pfam" id="PF14310">
    <property type="entry name" value="Fn3-like"/>
    <property type="match status" value="1"/>
</dbReference>
<evidence type="ECO:0000313" key="9">
    <source>
        <dbReference type="Proteomes" id="UP000603641"/>
    </source>
</evidence>
<evidence type="ECO:0000256" key="1">
    <source>
        <dbReference type="ARBA" id="ARBA00000448"/>
    </source>
</evidence>
<comment type="similarity">
    <text evidence="2">Belongs to the glycosyl hydrolase 3 family.</text>
</comment>
<organism evidence="8 9">
    <name type="scientific">Fictibacillus norfolkensis</name>
    <dbReference type="NCBI Taxonomy" id="2762233"/>
    <lineage>
        <taxon>Bacteria</taxon>
        <taxon>Bacillati</taxon>
        <taxon>Bacillota</taxon>
        <taxon>Bacilli</taxon>
        <taxon>Bacillales</taxon>
        <taxon>Fictibacillaceae</taxon>
        <taxon>Fictibacillus</taxon>
    </lineage>
</organism>
<evidence type="ECO:0000259" key="7">
    <source>
        <dbReference type="SMART" id="SM01217"/>
    </source>
</evidence>
<evidence type="ECO:0000256" key="6">
    <source>
        <dbReference type="ARBA" id="ARBA00023295"/>
    </source>
</evidence>
<dbReference type="SUPFAM" id="SSF51445">
    <property type="entry name" value="(Trans)glycosidases"/>
    <property type="match status" value="1"/>
</dbReference>
<dbReference type="InterPro" id="IPR051915">
    <property type="entry name" value="Cellulose_Degrad_GH3"/>
</dbReference>
<evidence type="ECO:0000256" key="2">
    <source>
        <dbReference type="ARBA" id="ARBA00005336"/>
    </source>
</evidence>
<evidence type="ECO:0000256" key="4">
    <source>
        <dbReference type="ARBA" id="ARBA00022729"/>
    </source>
</evidence>
<dbReference type="InterPro" id="IPR001764">
    <property type="entry name" value="Glyco_hydro_3_N"/>
</dbReference>
<keyword evidence="6" id="KW-0326">Glycosidase</keyword>
<dbReference type="SUPFAM" id="SSF52279">
    <property type="entry name" value="Beta-D-glucan exohydrolase, C-terminal domain"/>
    <property type="match status" value="1"/>
</dbReference>
<dbReference type="GO" id="GO:0016787">
    <property type="term" value="F:hydrolase activity"/>
    <property type="evidence" value="ECO:0007669"/>
    <property type="project" value="UniProtKB-KW"/>
</dbReference>
<dbReference type="SMART" id="SM01217">
    <property type="entry name" value="Fn3_like"/>
    <property type="match status" value="1"/>
</dbReference>
<name>A0ABR8SN07_9BACL</name>
<dbReference type="Pfam" id="PF00933">
    <property type="entry name" value="Glyco_hydro_3"/>
    <property type="match status" value="1"/>
</dbReference>
<evidence type="ECO:0000256" key="3">
    <source>
        <dbReference type="ARBA" id="ARBA00012744"/>
    </source>
</evidence>
<dbReference type="InterPro" id="IPR013783">
    <property type="entry name" value="Ig-like_fold"/>
</dbReference>
<dbReference type="RefSeq" id="WP_191754162.1">
    <property type="nucleotide sequence ID" value="NZ_JACSQM010000005.1"/>
</dbReference>